<evidence type="ECO:0000313" key="2">
    <source>
        <dbReference type="Proteomes" id="UP001269375"/>
    </source>
</evidence>
<dbReference type="RefSeq" id="WP_251591702.1">
    <property type="nucleotide sequence ID" value="NZ_JAMLJI010000001.1"/>
</dbReference>
<evidence type="ECO:0008006" key="3">
    <source>
        <dbReference type="Google" id="ProtNLM"/>
    </source>
</evidence>
<sequence length="217" mass="23222">MSALLFALALPSEAAPALTPFKAQYALSVDGVGSGQLTHWLTRRDGQLESHMRARINAITGEETGVFTLDGQQGVTAQRYRGGYHLMGLSRYFQLDAEDLARAPDRQSALIAFGRSIGPAKKHCTPKTPCTLDYTDQSGTVRTLDYTLSPHAPIKTPVGKVATLELTLTAHGAALPRLHALVSPALPGVLLRATLDASASITARIELESLTLDHKTP</sequence>
<comment type="caution">
    <text evidence="1">The sequence shown here is derived from an EMBL/GenBank/DDBJ whole genome shotgun (WGS) entry which is preliminary data.</text>
</comment>
<dbReference type="EMBL" id="JARWAO010000002">
    <property type="protein sequence ID" value="MDR5895554.1"/>
    <property type="molecule type" value="Genomic_DNA"/>
</dbReference>
<organism evidence="1 2">
    <name type="scientific">Larsenimonas suaedae</name>
    <dbReference type="NCBI Taxonomy" id="1851019"/>
    <lineage>
        <taxon>Bacteria</taxon>
        <taxon>Pseudomonadati</taxon>
        <taxon>Pseudomonadota</taxon>
        <taxon>Gammaproteobacteria</taxon>
        <taxon>Oceanospirillales</taxon>
        <taxon>Halomonadaceae</taxon>
        <taxon>Larsenimonas</taxon>
    </lineage>
</organism>
<protein>
    <recommendedName>
        <fullName evidence="3">DUF3108 domain-containing protein</fullName>
    </recommendedName>
</protein>
<name>A0ABU1GU99_9GAMM</name>
<reference evidence="1 2" key="1">
    <citation type="submission" date="2023-04" db="EMBL/GenBank/DDBJ databases">
        <title>A long-awaited taxogenomic arrangement of the family Halomonadaceae.</title>
        <authorList>
            <person name="De La Haba R."/>
            <person name="Chuvochina M."/>
            <person name="Wittouck S."/>
            <person name="Arahal D.R."/>
            <person name="Sanchez-Porro C."/>
            <person name="Hugenholtz P."/>
            <person name="Ventosa A."/>
        </authorList>
    </citation>
    <scope>NUCLEOTIDE SEQUENCE [LARGE SCALE GENOMIC DNA]</scope>
    <source>
        <strain evidence="1 2">DSM 22428</strain>
    </source>
</reference>
<evidence type="ECO:0000313" key="1">
    <source>
        <dbReference type="EMBL" id="MDR5895554.1"/>
    </source>
</evidence>
<gene>
    <name evidence="1" type="ORF">QC825_05660</name>
</gene>
<dbReference type="Proteomes" id="UP001269375">
    <property type="component" value="Unassembled WGS sequence"/>
</dbReference>
<proteinExistence type="predicted"/>
<accession>A0ABU1GU99</accession>
<keyword evidence="2" id="KW-1185">Reference proteome</keyword>